<evidence type="ECO:0000313" key="6">
    <source>
        <dbReference type="Proteomes" id="UP000039865"/>
    </source>
</evidence>
<dbReference type="OrthoDB" id="5572108at2759"/>
<comment type="catalytic activity">
    <reaction evidence="1">
        <text>ATP + H2O = ADP + phosphate + H(+)</text>
        <dbReference type="Rhea" id="RHEA:13065"/>
        <dbReference type="ChEBI" id="CHEBI:15377"/>
        <dbReference type="ChEBI" id="CHEBI:15378"/>
        <dbReference type="ChEBI" id="CHEBI:30616"/>
        <dbReference type="ChEBI" id="CHEBI:43474"/>
        <dbReference type="ChEBI" id="CHEBI:456216"/>
    </reaction>
</comment>
<dbReference type="PANTHER" id="PTHR11937">
    <property type="entry name" value="ACTIN"/>
    <property type="match status" value="1"/>
</dbReference>
<keyword evidence="6" id="KW-1185">Reference proteome</keyword>
<evidence type="ECO:0000256" key="4">
    <source>
        <dbReference type="SAM" id="MobiDB-lite"/>
    </source>
</evidence>
<proteinExistence type="inferred from homology"/>
<organism evidence="5 6">
    <name type="scientific">Stylonychia lemnae</name>
    <name type="common">Ciliate</name>
    <dbReference type="NCBI Taxonomy" id="5949"/>
    <lineage>
        <taxon>Eukaryota</taxon>
        <taxon>Sar</taxon>
        <taxon>Alveolata</taxon>
        <taxon>Ciliophora</taxon>
        <taxon>Intramacronucleata</taxon>
        <taxon>Spirotrichea</taxon>
        <taxon>Stichotrichia</taxon>
        <taxon>Sporadotrichida</taxon>
        <taxon>Oxytrichidae</taxon>
        <taxon>Stylonychinae</taxon>
        <taxon>Stylonychia</taxon>
    </lineage>
</organism>
<dbReference type="AlphaFoldDB" id="A0A078AHB8"/>
<gene>
    <name evidence="5" type="primary">Contig2271.g2441</name>
    <name evidence="5" type="ORF">STYLEM_10672</name>
</gene>
<dbReference type="Gene3D" id="3.90.640.10">
    <property type="entry name" value="Actin, Chain A, domain 4"/>
    <property type="match status" value="1"/>
</dbReference>
<sequence>MALQYFNLNEEEDQNLLSFLSPYDKGSDCIIIHPGSHSIKFGLSTQMQPFIAPNVIAYPNKNGKKLNEFDKLKNLEEQRQQMFDQQIDRLLPEVEHNLRKKRFLLIDAKSAKNIRNKQVSFKVFDESNSVNDYYDPDIPFDINNQNLMSSDLNEDISGEKAKYLNRPETQDENTGKRPYVIGKEALALNPNEEYTFRYPIRYGDFNVSNTYNINECCQDLENIIEYLITKYMCLPKKNFEYFNCILIIPDLFVKHHVRYMVNMLLSRLKFKSIFIHNESVMSTYAMALPSACVVDIGSSKISVCCVDEGLIVPKSIIRKHFGGSDIDEILYRFINRQKALHYFPKNILNMESYLHRSQIQHIKEQYGLTVMDQGEIVKTCNIWIKEKTSNRNKLKCTQATFNCSDALLLAPQSLFYSQILGLHKQIKDETSGPKYGDPMMVVQGFQDPEDIIYDILYNMNTQNQVNQNQNIASNNAALSKIVQNQREIESGGNTPSASMNQDAQSEIGDGESENLGDKQQAAVSIYQQMDEPMDLDEIICRSICSNENIEVRRKMANQIIIVGGTTKTKNFIDSLEEAVMDKFSSQFDENVERVNVEQFNVQQHQQFLQQQMILQNAGQGQDMSAESLRIDPRFVSWMGASIIPKLESSKDMFISRDKFLIEFRAYKDNFQELRQVQIQQSLEAMKNEQEEKKNNAQNQADDNQMVIDQKNVNPEEQGQLTAIQIEQIEKEVARKLKKERNLEAGVKNIREKVPFHF</sequence>
<protein>
    <submittedName>
        <fullName evidence="5">Actin-related protein 8</fullName>
    </submittedName>
</protein>
<evidence type="ECO:0000313" key="5">
    <source>
        <dbReference type="EMBL" id="CDW81649.1"/>
    </source>
</evidence>
<evidence type="ECO:0000256" key="1">
    <source>
        <dbReference type="ARBA" id="ARBA00049360"/>
    </source>
</evidence>
<dbReference type="InterPro" id="IPR004000">
    <property type="entry name" value="Actin"/>
</dbReference>
<dbReference type="EMBL" id="CCKQ01010142">
    <property type="protein sequence ID" value="CDW81649.1"/>
    <property type="molecule type" value="Genomic_DNA"/>
</dbReference>
<dbReference type="OMA" id="PNTLFES"/>
<dbReference type="SUPFAM" id="SSF53067">
    <property type="entry name" value="Actin-like ATPase domain"/>
    <property type="match status" value="2"/>
</dbReference>
<name>A0A078AHB8_STYLE</name>
<dbReference type="InterPro" id="IPR043129">
    <property type="entry name" value="ATPase_NBD"/>
</dbReference>
<dbReference type="Pfam" id="PF00022">
    <property type="entry name" value="Actin"/>
    <property type="match status" value="1"/>
</dbReference>
<reference evidence="5 6" key="1">
    <citation type="submission" date="2014-06" db="EMBL/GenBank/DDBJ databases">
        <authorList>
            <person name="Swart Estienne"/>
        </authorList>
    </citation>
    <scope>NUCLEOTIDE SEQUENCE [LARGE SCALE GENOMIC DNA]</scope>
    <source>
        <strain evidence="5 6">130c</strain>
    </source>
</reference>
<dbReference type="Gene3D" id="3.30.420.40">
    <property type="match status" value="3"/>
</dbReference>
<keyword evidence="3" id="KW-0175">Coiled coil</keyword>
<dbReference type="CDD" id="cd10206">
    <property type="entry name" value="ASKHA_NBD_Arp8-like"/>
    <property type="match status" value="1"/>
</dbReference>
<dbReference type="InParanoid" id="A0A078AHB8"/>
<evidence type="ECO:0000256" key="2">
    <source>
        <dbReference type="RuleBase" id="RU000487"/>
    </source>
</evidence>
<comment type="similarity">
    <text evidence="2">Belongs to the actin family.</text>
</comment>
<feature type="coiled-coil region" evidence="3">
    <location>
        <begin position="675"/>
        <end position="745"/>
    </location>
</feature>
<feature type="compositionally biased region" description="Polar residues" evidence="4">
    <location>
        <begin position="488"/>
        <end position="504"/>
    </location>
</feature>
<dbReference type="Proteomes" id="UP000039865">
    <property type="component" value="Unassembled WGS sequence"/>
</dbReference>
<feature type="region of interest" description="Disordered" evidence="4">
    <location>
        <begin position="488"/>
        <end position="518"/>
    </location>
</feature>
<dbReference type="SMART" id="SM00268">
    <property type="entry name" value="ACTIN"/>
    <property type="match status" value="1"/>
</dbReference>
<accession>A0A078AHB8</accession>
<evidence type="ECO:0000256" key="3">
    <source>
        <dbReference type="SAM" id="Coils"/>
    </source>
</evidence>